<protein>
    <submittedName>
        <fullName evidence="2">Co-chaperonin GroES</fullName>
    </submittedName>
</protein>
<proteinExistence type="predicted"/>
<organism evidence="2">
    <name type="scientific">uncultured virus</name>
    <dbReference type="NCBI Taxonomy" id="340016"/>
    <lineage>
        <taxon>Viruses</taxon>
        <taxon>environmental samples</taxon>
    </lineage>
</organism>
<gene>
    <name evidence="2" type="primary">groES</name>
</gene>
<dbReference type="SUPFAM" id="SSF50129">
    <property type="entry name" value="GroES-like"/>
    <property type="match status" value="1"/>
</dbReference>
<keyword evidence="1" id="KW-0143">Chaperone</keyword>
<dbReference type="Gene3D" id="2.30.33.40">
    <property type="entry name" value="GroES chaperonin"/>
    <property type="match status" value="1"/>
</dbReference>
<dbReference type="GO" id="GO:0044183">
    <property type="term" value="F:protein folding chaperone"/>
    <property type="evidence" value="ECO:0007669"/>
    <property type="project" value="InterPro"/>
</dbReference>
<evidence type="ECO:0000256" key="1">
    <source>
        <dbReference type="ARBA" id="ARBA00023186"/>
    </source>
</evidence>
<dbReference type="SMART" id="SM00883">
    <property type="entry name" value="Cpn10"/>
    <property type="match status" value="1"/>
</dbReference>
<dbReference type="InterPro" id="IPR020818">
    <property type="entry name" value="Chaperonin_GroES"/>
</dbReference>
<reference evidence="2" key="1">
    <citation type="submission" date="2016-03" db="EMBL/GenBank/DDBJ databases">
        <title>Novel chaperonins are prevalent in the virioplankton and link to viral biology and ecology.</title>
        <authorList>
            <person name="Marine R.L."/>
            <person name="Nasko D.J."/>
            <person name="Polson S.W."/>
            <person name="Wommack K.E."/>
        </authorList>
    </citation>
    <scope>NUCLEOTIDE SEQUENCE</scope>
</reference>
<name>A0A221S3A1_9VIRU</name>
<dbReference type="Pfam" id="PF00166">
    <property type="entry name" value="Cpn10"/>
    <property type="match status" value="1"/>
</dbReference>
<sequence>MKAINYFVVIEKIKEAPKKVGGLELTEDQNKDVRYLKGKVISAGNLVENLNEGDIVYYDKMGGHGIEWKEKLYYVLKLSDIVLVE</sequence>
<dbReference type="EMBL" id="KU970790">
    <property type="protein sequence ID" value="ASN63384.1"/>
    <property type="molecule type" value="Genomic_DNA"/>
</dbReference>
<evidence type="ECO:0000313" key="2">
    <source>
        <dbReference type="EMBL" id="ASN63384.1"/>
    </source>
</evidence>
<accession>A0A221S3A1</accession>
<dbReference type="GO" id="GO:0005524">
    <property type="term" value="F:ATP binding"/>
    <property type="evidence" value="ECO:0007669"/>
    <property type="project" value="InterPro"/>
</dbReference>
<dbReference type="InterPro" id="IPR037124">
    <property type="entry name" value="Chaperonin_GroES_sf"/>
</dbReference>
<dbReference type="InterPro" id="IPR011032">
    <property type="entry name" value="GroES-like_sf"/>
</dbReference>